<accession>A0A401TAY3</accession>
<dbReference type="OrthoDB" id="533508at2759"/>
<keyword evidence="1" id="KW-0812">Transmembrane</keyword>
<keyword evidence="3" id="KW-1185">Reference proteome</keyword>
<evidence type="ECO:0000256" key="1">
    <source>
        <dbReference type="SAM" id="Phobius"/>
    </source>
</evidence>
<organism evidence="2 3">
    <name type="scientific">Chiloscyllium punctatum</name>
    <name type="common">Brownbanded bambooshark</name>
    <name type="synonym">Hemiscyllium punctatum</name>
    <dbReference type="NCBI Taxonomy" id="137246"/>
    <lineage>
        <taxon>Eukaryota</taxon>
        <taxon>Metazoa</taxon>
        <taxon>Chordata</taxon>
        <taxon>Craniata</taxon>
        <taxon>Vertebrata</taxon>
        <taxon>Chondrichthyes</taxon>
        <taxon>Elasmobranchii</taxon>
        <taxon>Galeomorphii</taxon>
        <taxon>Galeoidea</taxon>
        <taxon>Orectolobiformes</taxon>
        <taxon>Hemiscylliidae</taxon>
        <taxon>Chiloscyllium</taxon>
    </lineage>
</organism>
<keyword evidence="1" id="KW-1133">Transmembrane helix</keyword>
<dbReference type="EMBL" id="BEZZ01027196">
    <property type="protein sequence ID" value="GCC39820.1"/>
    <property type="molecule type" value="Genomic_DNA"/>
</dbReference>
<feature type="non-terminal residue" evidence="2">
    <location>
        <position position="54"/>
    </location>
</feature>
<keyword evidence="1" id="KW-0472">Membrane</keyword>
<reference evidence="2 3" key="1">
    <citation type="journal article" date="2018" name="Nat. Ecol. Evol.">
        <title>Shark genomes provide insights into elasmobranch evolution and the origin of vertebrates.</title>
        <authorList>
            <person name="Hara Y"/>
            <person name="Yamaguchi K"/>
            <person name="Onimaru K"/>
            <person name="Kadota M"/>
            <person name="Koyanagi M"/>
            <person name="Keeley SD"/>
            <person name="Tatsumi K"/>
            <person name="Tanaka K"/>
            <person name="Motone F"/>
            <person name="Kageyama Y"/>
            <person name="Nozu R"/>
            <person name="Adachi N"/>
            <person name="Nishimura O"/>
            <person name="Nakagawa R"/>
            <person name="Tanegashima C"/>
            <person name="Kiyatake I"/>
            <person name="Matsumoto R"/>
            <person name="Murakumo K"/>
            <person name="Nishida K"/>
            <person name="Terakita A"/>
            <person name="Kuratani S"/>
            <person name="Sato K"/>
            <person name="Hyodo S Kuraku.S."/>
        </authorList>
    </citation>
    <scope>NUCLEOTIDE SEQUENCE [LARGE SCALE GENOMIC DNA]</scope>
</reference>
<dbReference type="Proteomes" id="UP000287033">
    <property type="component" value="Unassembled WGS sequence"/>
</dbReference>
<dbReference type="AlphaFoldDB" id="A0A401TAY3"/>
<comment type="caution">
    <text evidence="2">The sequence shown here is derived from an EMBL/GenBank/DDBJ whole genome shotgun (WGS) entry which is preliminary data.</text>
</comment>
<proteinExistence type="predicted"/>
<feature type="transmembrane region" description="Helical" evidence="1">
    <location>
        <begin position="15"/>
        <end position="36"/>
    </location>
</feature>
<evidence type="ECO:0000313" key="2">
    <source>
        <dbReference type="EMBL" id="GCC39820.1"/>
    </source>
</evidence>
<sequence length="54" mass="6380">MPLNWEAIQPDMARFLYAVYTLLAFAITVFLVIHIMGELIRQVSKRNDDLWRAQ</sequence>
<name>A0A401TAY3_CHIPU</name>
<protein>
    <submittedName>
        <fullName evidence="2">Uncharacterized protein</fullName>
    </submittedName>
</protein>
<evidence type="ECO:0000313" key="3">
    <source>
        <dbReference type="Proteomes" id="UP000287033"/>
    </source>
</evidence>
<gene>
    <name evidence="2" type="ORF">chiPu_0023803</name>
</gene>